<reference evidence="1 2" key="1">
    <citation type="submission" date="2021-06" db="EMBL/GenBank/DDBJ databases">
        <title>Caerostris extrusa draft genome.</title>
        <authorList>
            <person name="Kono N."/>
            <person name="Arakawa K."/>
        </authorList>
    </citation>
    <scope>NUCLEOTIDE SEQUENCE [LARGE SCALE GENOMIC DNA]</scope>
</reference>
<keyword evidence="2" id="KW-1185">Reference proteome</keyword>
<evidence type="ECO:0000313" key="2">
    <source>
        <dbReference type="Proteomes" id="UP001054945"/>
    </source>
</evidence>
<accession>A0AAV4TK78</accession>
<protein>
    <submittedName>
        <fullName evidence="1">Uncharacterized protein</fullName>
    </submittedName>
</protein>
<proteinExistence type="predicted"/>
<organism evidence="1 2">
    <name type="scientific">Caerostris extrusa</name>
    <name type="common">Bark spider</name>
    <name type="synonym">Caerostris bankana</name>
    <dbReference type="NCBI Taxonomy" id="172846"/>
    <lineage>
        <taxon>Eukaryota</taxon>
        <taxon>Metazoa</taxon>
        <taxon>Ecdysozoa</taxon>
        <taxon>Arthropoda</taxon>
        <taxon>Chelicerata</taxon>
        <taxon>Arachnida</taxon>
        <taxon>Araneae</taxon>
        <taxon>Araneomorphae</taxon>
        <taxon>Entelegynae</taxon>
        <taxon>Araneoidea</taxon>
        <taxon>Araneidae</taxon>
        <taxon>Caerostris</taxon>
    </lineage>
</organism>
<comment type="caution">
    <text evidence="1">The sequence shown here is derived from an EMBL/GenBank/DDBJ whole genome shotgun (WGS) entry which is preliminary data.</text>
</comment>
<dbReference type="EMBL" id="BPLR01011432">
    <property type="protein sequence ID" value="GIY46519.1"/>
    <property type="molecule type" value="Genomic_DNA"/>
</dbReference>
<name>A0AAV4TK78_CAEEX</name>
<dbReference type="AlphaFoldDB" id="A0AAV4TK78"/>
<gene>
    <name evidence="1" type="ORF">CEXT_342121</name>
</gene>
<evidence type="ECO:0000313" key="1">
    <source>
        <dbReference type="EMBL" id="GIY46519.1"/>
    </source>
</evidence>
<dbReference type="Proteomes" id="UP001054945">
    <property type="component" value="Unassembled WGS sequence"/>
</dbReference>
<sequence length="78" mass="8764">MYCNLFFKATVPQKPSYLFSISGQEKPQGTLTADPPPEIFHQRECLIDKSLPRFNLTLSDFEGISPTEESLVEGQVSN</sequence>